<evidence type="ECO:0000256" key="2">
    <source>
        <dbReference type="ARBA" id="ARBA00022491"/>
    </source>
</evidence>
<proteinExistence type="predicted"/>
<dbReference type="PROSITE" id="PS51148">
    <property type="entry name" value="AXH"/>
    <property type="match status" value="1"/>
</dbReference>
<evidence type="ECO:0000256" key="6">
    <source>
        <dbReference type="ARBA" id="ARBA00023242"/>
    </source>
</evidence>
<dbReference type="EMBL" id="NEVH01016292">
    <property type="protein sequence ID" value="PNF26152.1"/>
    <property type="molecule type" value="Genomic_DNA"/>
</dbReference>
<keyword evidence="6" id="KW-0539">Nucleus</keyword>
<dbReference type="OrthoDB" id="10000452at2759"/>
<dbReference type="PANTHER" id="PTHR13392:SF13">
    <property type="entry name" value="AXH DOMAIN-CONTAINING PROTEIN"/>
    <property type="match status" value="1"/>
</dbReference>
<dbReference type="STRING" id="105785.A0A2J7QC58"/>
<dbReference type="GO" id="GO:0003723">
    <property type="term" value="F:RNA binding"/>
    <property type="evidence" value="ECO:0007669"/>
    <property type="project" value="InterPro"/>
</dbReference>
<keyword evidence="3" id="KW-0805">Transcription regulation</keyword>
<dbReference type="GO" id="GO:0003677">
    <property type="term" value="F:DNA binding"/>
    <property type="evidence" value="ECO:0007669"/>
    <property type="project" value="UniProtKB-KW"/>
</dbReference>
<dbReference type="InParanoid" id="A0A2J7QC58"/>
<dbReference type="AlphaFoldDB" id="A0A2J7QC58"/>
<evidence type="ECO:0000313" key="9">
    <source>
        <dbReference type="Proteomes" id="UP000235965"/>
    </source>
</evidence>
<name>A0A2J7QC58_9NEOP</name>
<keyword evidence="5" id="KW-0804">Transcription</keyword>
<keyword evidence="4" id="KW-0238">DNA-binding</keyword>
<keyword evidence="2" id="KW-0678">Repressor</keyword>
<reference evidence="8 9" key="1">
    <citation type="submission" date="2017-12" db="EMBL/GenBank/DDBJ databases">
        <title>Hemimetabolous genomes reveal molecular basis of termite eusociality.</title>
        <authorList>
            <person name="Harrison M.C."/>
            <person name="Jongepier E."/>
            <person name="Robertson H.M."/>
            <person name="Arning N."/>
            <person name="Bitard-Feildel T."/>
            <person name="Chao H."/>
            <person name="Childers C.P."/>
            <person name="Dinh H."/>
            <person name="Doddapaneni H."/>
            <person name="Dugan S."/>
            <person name="Gowin J."/>
            <person name="Greiner C."/>
            <person name="Han Y."/>
            <person name="Hu H."/>
            <person name="Hughes D.S.T."/>
            <person name="Huylmans A.-K."/>
            <person name="Kemena C."/>
            <person name="Kremer L.P.M."/>
            <person name="Lee S.L."/>
            <person name="Lopez-Ezquerra A."/>
            <person name="Mallet L."/>
            <person name="Monroy-Kuhn J.M."/>
            <person name="Moser A."/>
            <person name="Murali S.C."/>
            <person name="Muzny D.M."/>
            <person name="Otani S."/>
            <person name="Piulachs M.-D."/>
            <person name="Poelchau M."/>
            <person name="Qu J."/>
            <person name="Schaub F."/>
            <person name="Wada-Katsumata A."/>
            <person name="Worley K.C."/>
            <person name="Xie Q."/>
            <person name="Ylla G."/>
            <person name="Poulsen M."/>
            <person name="Gibbs R.A."/>
            <person name="Schal C."/>
            <person name="Richards S."/>
            <person name="Belles X."/>
            <person name="Korb J."/>
            <person name="Bornberg-Bauer E."/>
        </authorList>
    </citation>
    <scope>NUCLEOTIDE SEQUENCE [LARGE SCALE GENOMIC DNA]</scope>
    <source>
        <tissue evidence="8">Whole body</tissue>
    </source>
</reference>
<sequence>MISASVVVEGGAGVAPASGRPMTFVEPFLLSNKTSPPEFLRPLPKAAPLVSPRYNGSAPPLNGCRVPPGRKFPPQPDAAAVNFVSKEEEDSPYRGLYPPPPSYHYPGGPYGALYPGHYTPLLPPYSPLQPSCSPPVKPGQSLLRPGKEGSLKHRILTRPPDPPKRHTVAPHNTNFTKGSLIQLASGELRRVEDMRTEDFVSSAEKSPALRLDPSTVVRIQEGSGGTARLTLSYGEHSTQVGGHLSTSSHLLTISRAAWTGPHLAKMRNFVAKYGVPNLATVPTLLLFLSSWRNYTNCLTSPRIVLRVTVRESAPKHRPVHFC</sequence>
<dbReference type="PANTHER" id="PTHR13392">
    <property type="entry name" value="ATAXIN 1"/>
    <property type="match status" value="1"/>
</dbReference>
<protein>
    <recommendedName>
        <fullName evidence="7">AXH domain-containing protein</fullName>
    </recommendedName>
</protein>
<comment type="subcellular location">
    <subcellularLocation>
        <location evidence="1">Nucleus</location>
    </subcellularLocation>
</comment>
<dbReference type="Proteomes" id="UP000235965">
    <property type="component" value="Unassembled WGS sequence"/>
</dbReference>
<evidence type="ECO:0000259" key="7">
    <source>
        <dbReference type="PROSITE" id="PS51148"/>
    </source>
</evidence>
<dbReference type="Pfam" id="PF08517">
    <property type="entry name" value="AXH"/>
    <property type="match status" value="1"/>
</dbReference>
<feature type="domain" description="AXH" evidence="7">
    <location>
        <begin position="163"/>
        <end position="293"/>
    </location>
</feature>
<dbReference type="InterPro" id="IPR036096">
    <property type="entry name" value="Ataxin_AXH_dom_sf"/>
</dbReference>
<evidence type="ECO:0000256" key="4">
    <source>
        <dbReference type="ARBA" id="ARBA00023125"/>
    </source>
</evidence>
<dbReference type="SUPFAM" id="SSF102031">
    <property type="entry name" value="AXH domain"/>
    <property type="match status" value="1"/>
</dbReference>
<evidence type="ECO:0000256" key="5">
    <source>
        <dbReference type="ARBA" id="ARBA00023163"/>
    </source>
</evidence>
<accession>A0A2J7QC58</accession>
<dbReference type="InterPro" id="IPR003652">
    <property type="entry name" value="Ataxin_AXH_dom"/>
</dbReference>
<keyword evidence="9" id="KW-1185">Reference proteome</keyword>
<comment type="caution">
    <text evidence="8">The sequence shown here is derived from an EMBL/GenBank/DDBJ whole genome shotgun (WGS) entry which is preliminary data.</text>
</comment>
<gene>
    <name evidence="8" type="ORF">B7P43_G04465</name>
</gene>
<dbReference type="GO" id="GO:0006355">
    <property type="term" value="P:regulation of DNA-templated transcription"/>
    <property type="evidence" value="ECO:0007669"/>
    <property type="project" value="InterPro"/>
</dbReference>
<dbReference type="InterPro" id="IPR043404">
    <property type="entry name" value="ATAXIN1-like"/>
</dbReference>
<evidence type="ECO:0000256" key="1">
    <source>
        <dbReference type="ARBA" id="ARBA00004123"/>
    </source>
</evidence>
<evidence type="ECO:0000313" key="8">
    <source>
        <dbReference type="EMBL" id="PNF26152.1"/>
    </source>
</evidence>
<dbReference type="SMART" id="SM00536">
    <property type="entry name" value="AXH"/>
    <property type="match status" value="1"/>
</dbReference>
<dbReference type="GO" id="GO:0005634">
    <property type="term" value="C:nucleus"/>
    <property type="evidence" value="ECO:0007669"/>
    <property type="project" value="UniProtKB-SubCell"/>
</dbReference>
<organism evidence="8 9">
    <name type="scientific">Cryptotermes secundus</name>
    <dbReference type="NCBI Taxonomy" id="105785"/>
    <lineage>
        <taxon>Eukaryota</taxon>
        <taxon>Metazoa</taxon>
        <taxon>Ecdysozoa</taxon>
        <taxon>Arthropoda</taxon>
        <taxon>Hexapoda</taxon>
        <taxon>Insecta</taxon>
        <taxon>Pterygota</taxon>
        <taxon>Neoptera</taxon>
        <taxon>Polyneoptera</taxon>
        <taxon>Dictyoptera</taxon>
        <taxon>Blattodea</taxon>
        <taxon>Blattoidea</taxon>
        <taxon>Termitoidae</taxon>
        <taxon>Kalotermitidae</taxon>
        <taxon>Cryptotermitinae</taxon>
        <taxon>Cryptotermes</taxon>
    </lineage>
</organism>
<evidence type="ECO:0000256" key="3">
    <source>
        <dbReference type="ARBA" id="ARBA00023015"/>
    </source>
</evidence>